<dbReference type="GO" id="GO:0035284">
    <property type="term" value="P:brain segmentation"/>
    <property type="evidence" value="ECO:0007669"/>
    <property type="project" value="Ensembl"/>
</dbReference>
<feature type="domain" description="POU-specific" evidence="12">
    <location>
        <begin position="255"/>
        <end position="329"/>
    </location>
</feature>
<feature type="DNA-binding region" description="Homeobox" evidence="7">
    <location>
        <begin position="349"/>
        <end position="408"/>
    </location>
</feature>
<dbReference type="Gene3D" id="1.10.260.40">
    <property type="entry name" value="lambda repressor-like DNA-binding domains"/>
    <property type="match status" value="1"/>
</dbReference>
<evidence type="ECO:0000259" key="12">
    <source>
        <dbReference type="PROSITE" id="PS51179"/>
    </source>
</evidence>
<dbReference type="GO" id="GO:0046982">
    <property type="term" value="F:protein heterodimerization activity"/>
    <property type="evidence" value="ECO:0007669"/>
    <property type="project" value="Ensembl"/>
</dbReference>
<evidence type="ECO:0000256" key="8">
    <source>
        <dbReference type="RuleBase" id="RU000682"/>
    </source>
</evidence>
<dbReference type="GO" id="GO:0009953">
    <property type="term" value="P:dorsal/ventral pattern formation"/>
    <property type="evidence" value="ECO:0007669"/>
    <property type="project" value="Ensembl"/>
</dbReference>
<dbReference type="PROSITE" id="PS51179">
    <property type="entry name" value="POU_3"/>
    <property type="match status" value="1"/>
</dbReference>
<evidence type="ECO:0000256" key="5">
    <source>
        <dbReference type="ARBA" id="ARBA00023163"/>
    </source>
</evidence>
<gene>
    <name evidence="13" type="primary">pou5f3</name>
</gene>
<evidence type="ECO:0000256" key="6">
    <source>
        <dbReference type="ARBA" id="ARBA00023242"/>
    </source>
</evidence>
<dbReference type="FunFam" id="1.10.10.60:FF:000161">
    <property type="entry name" value="POU domain protein"/>
    <property type="match status" value="1"/>
</dbReference>
<dbReference type="GO" id="GO:0009880">
    <property type="term" value="P:embryonic pattern specification"/>
    <property type="evidence" value="ECO:0007669"/>
    <property type="project" value="Ensembl"/>
</dbReference>
<keyword evidence="4 7" id="KW-0371">Homeobox</keyword>
<dbReference type="GO" id="GO:0055113">
    <property type="term" value="P:epiboly involved in gastrulation with mouth forming second"/>
    <property type="evidence" value="ECO:0007669"/>
    <property type="project" value="Ensembl"/>
</dbReference>
<comment type="similarity">
    <text evidence="9">Belongs to the POU transcription factor family.</text>
</comment>
<keyword evidence="5 9" id="KW-0804">Transcription</keyword>
<dbReference type="Pfam" id="PF00157">
    <property type="entry name" value="Pou"/>
    <property type="match status" value="1"/>
</dbReference>
<feature type="domain" description="Homeobox" evidence="11">
    <location>
        <begin position="347"/>
        <end position="407"/>
    </location>
</feature>
<dbReference type="PANTHER" id="PTHR11636:SF128">
    <property type="entry name" value="POU DOMAIN PROTEIN-RELATED"/>
    <property type="match status" value="1"/>
</dbReference>
<reference evidence="13" key="1">
    <citation type="submission" date="2019-06" db="EMBL/GenBank/DDBJ databases">
        <authorList>
            <consortium name="Wellcome Sanger Institute Data Sharing"/>
        </authorList>
    </citation>
    <scope>NUCLEOTIDE SEQUENCE [LARGE SCALE GENOMIC DNA]</scope>
</reference>
<dbReference type="GO" id="GO:0000981">
    <property type="term" value="F:DNA-binding transcription factor activity, RNA polymerase II-specific"/>
    <property type="evidence" value="ECO:0007669"/>
    <property type="project" value="InterPro"/>
</dbReference>
<dbReference type="PROSITE" id="PS50071">
    <property type="entry name" value="HOMEOBOX_2"/>
    <property type="match status" value="1"/>
</dbReference>
<dbReference type="GO" id="GO:0030917">
    <property type="term" value="P:midbrain-hindbrain boundary development"/>
    <property type="evidence" value="ECO:0007669"/>
    <property type="project" value="Ensembl"/>
</dbReference>
<dbReference type="SMART" id="SM00352">
    <property type="entry name" value="POU"/>
    <property type="match status" value="1"/>
</dbReference>
<dbReference type="GO" id="GO:0001706">
    <property type="term" value="P:endoderm formation"/>
    <property type="evidence" value="ECO:0007669"/>
    <property type="project" value="Ensembl"/>
</dbReference>
<dbReference type="PROSITE" id="PS00465">
    <property type="entry name" value="POU_2"/>
    <property type="match status" value="1"/>
</dbReference>
<dbReference type="GO" id="GO:0003682">
    <property type="term" value="F:chromatin binding"/>
    <property type="evidence" value="ECO:0007669"/>
    <property type="project" value="Ensembl"/>
</dbReference>
<dbReference type="GO" id="GO:0010629">
    <property type="term" value="P:negative regulation of gene expression"/>
    <property type="evidence" value="ECO:0007669"/>
    <property type="project" value="Ensembl"/>
</dbReference>
<keyword evidence="6 7" id="KW-0539">Nucleus</keyword>
<comment type="subcellular location">
    <subcellularLocation>
        <location evidence="1 7 8">Nucleus</location>
    </subcellularLocation>
</comment>
<dbReference type="GO" id="GO:0030902">
    <property type="term" value="P:hindbrain development"/>
    <property type="evidence" value="ECO:0007669"/>
    <property type="project" value="Ensembl"/>
</dbReference>
<dbReference type="CDD" id="cd00086">
    <property type="entry name" value="homeodomain"/>
    <property type="match status" value="1"/>
</dbReference>
<evidence type="ECO:0000256" key="10">
    <source>
        <dbReference type="SAM" id="MobiDB-lite"/>
    </source>
</evidence>
<evidence type="ECO:0000256" key="2">
    <source>
        <dbReference type="ARBA" id="ARBA00023015"/>
    </source>
</evidence>
<evidence type="ECO:0000256" key="3">
    <source>
        <dbReference type="ARBA" id="ARBA00023125"/>
    </source>
</evidence>
<dbReference type="Proteomes" id="UP000472263">
    <property type="component" value="Chromosome 12"/>
</dbReference>
<dbReference type="PANTHER" id="PTHR11636">
    <property type="entry name" value="POU DOMAIN"/>
    <property type="match status" value="1"/>
</dbReference>
<dbReference type="InterPro" id="IPR000327">
    <property type="entry name" value="POU_dom"/>
</dbReference>
<dbReference type="InterPro" id="IPR010982">
    <property type="entry name" value="Lambda_DNA-bd_dom_sf"/>
</dbReference>
<evidence type="ECO:0000259" key="11">
    <source>
        <dbReference type="PROSITE" id="PS50071"/>
    </source>
</evidence>
<dbReference type="Gene3D" id="1.10.10.60">
    <property type="entry name" value="Homeodomain-like"/>
    <property type="match status" value="1"/>
</dbReference>
<dbReference type="FunCoup" id="A0A668AG25">
    <property type="interactions" value="42"/>
</dbReference>
<dbReference type="GO" id="GO:0016331">
    <property type="term" value="P:morphogenesis of embryonic epithelium"/>
    <property type="evidence" value="ECO:0007669"/>
    <property type="project" value="Ensembl"/>
</dbReference>
<protein>
    <recommendedName>
        <fullName evidence="9">POU domain protein</fullName>
    </recommendedName>
</protein>
<reference evidence="13" key="3">
    <citation type="submission" date="2025-09" db="UniProtKB">
        <authorList>
            <consortium name="Ensembl"/>
        </authorList>
    </citation>
    <scope>IDENTIFICATION</scope>
</reference>
<dbReference type="GO" id="GO:0007498">
    <property type="term" value="P:mesoderm development"/>
    <property type="evidence" value="ECO:0007669"/>
    <property type="project" value="Ensembl"/>
</dbReference>
<organism evidence="13 14">
    <name type="scientific">Myripristis murdjan</name>
    <name type="common">pinecone soldierfish</name>
    <dbReference type="NCBI Taxonomy" id="586833"/>
    <lineage>
        <taxon>Eukaryota</taxon>
        <taxon>Metazoa</taxon>
        <taxon>Chordata</taxon>
        <taxon>Craniata</taxon>
        <taxon>Vertebrata</taxon>
        <taxon>Euteleostomi</taxon>
        <taxon>Actinopterygii</taxon>
        <taxon>Neopterygii</taxon>
        <taxon>Teleostei</taxon>
        <taxon>Neoteleostei</taxon>
        <taxon>Acanthomorphata</taxon>
        <taxon>Holocentriformes</taxon>
        <taxon>Holocentridae</taxon>
        <taxon>Myripristis</taxon>
    </lineage>
</organism>
<dbReference type="InterPro" id="IPR001356">
    <property type="entry name" value="HD"/>
</dbReference>
<evidence type="ECO:0000256" key="7">
    <source>
        <dbReference type="PROSITE-ProRule" id="PRU00108"/>
    </source>
</evidence>
<keyword evidence="2" id="KW-0805">Transcription regulation</keyword>
<reference evidence="13" key="2">
    <citation type="submission" date="2025-08" db="UniProtKB">
        <authorList>
            <consortium name="Ensembl"/>
        </authorList>
    </citation>
    <scope>IDENTIFICATION</scope>
</reference>
<dbReference type="Ensembl" id="ENSMMDT00005053331.1">
    <property type="protein sequence ID" value="ENSMMDP00005052307.1"/>
    <property type="gene ID" value="ENSMMDG00005023598.1"/>
</dbReference>
<dbReference type="GO" id="GO:0005634">
    <property type="term" value="C:nucleus"/>
    <property type="evidence" value="ECO:0007669"/>
    <property type="project" value="UniProtKB-SubCell"/>
</dbReference>
<feature type="compositionally biased region" description="Acidic residues" evidence="10">
    <location>
        <begin position="251"/>
        <end position="261"/>
    </location>
</feature>
<dbReference type="AlphaFoldDB" id="A0A668AG25"/>
<dbReference type="PRINTS" id="PR00028">
    <property type="entry name" value="POUDOMAIN"/>
</dbReference>
<dbReference type="SUPFAM" id="SSF46689">
    <property type="entry name" value="Homeodomain-like"/>
    <property type="match status" value="1"/>
</dbReference>
<name>A0A668AG25_9TELE</name>
<dbReference type="Pfam" id="PF00046">
    <property type="entry name" value="Homeodomain"/>
    <property type="match status" value="1"/>
</dbReference>
<dbReference type="FunFam" id="1.10.260.40:FF:000022">
    <property type="entry name" value="POU domain protein"/>
    <property type="match status" value="1"/>
</dbReference>
<dbReference type="GO" id="GO:0045893">
    <property type="term" value="P:positive regulation of DNA-templated transcription"/>
    <property type="evidence" value="ECO:0007669"/>
    <property type="project" value="Ensembl"/>
</dbReference>
<dbReference type="GO" id="GO:0007398">
    <property type="term" value="P:ectoderm development"/>
    <property type="evidence" value="ECO:0007669"/>
    <property type="project" value="Ensembl"/>
</dbReference>
<proteinExistence type="inferred from homology"/>
<feature type="region of interest" description="Disordered" evidence="10">
    <location>
        <begin position="185"/>
        <end position="261"/>
    </location>
</feature>
<dbReference type="InterPro" id="IPR017970">
    <property type="entry name" value="Homeobox_CS"/>
</dbReference>
<evidence type="ECO:0000256" key="1">
    <source>
        <dbReference type="ARBA" id="ARBA00004123"/>
    </source>
</evidence>
<dbReference type="InterPro" id="IPR050255">
    <property type="entry name" value="POU_domain_TF"/>
</dbReference>
<feature type="compositionally biased region" description="Low complexity" evidence="10">
    <location>
        <begin position="195"/>
        <end position="205"/>
    </location>
</feature>
<dbReference type="PROSITE" id="PS00027">
    <property type="entry name" value="HOMEOBOX_1"/>
    <property type="match status" value="1"/>
</dbReference>
<accession>A0A668AG25</accession>
<dbReference type="SUPFAM" id="SSF47413">
    <property type="entry name" value="lambda repressor-like DNA-binding domains"/>
    <property type="match status" value="1"/>
</dbReference>
<dbReference type="InterPro" id="IPR009057">
    <property type="entry name" value="Homeodomain-like_sf"/>
</dbReference>
<evidence type="ECO:0000256" key="9">
    <source>
        <dbReference type="RuleBase" id="RU361194"/>
    </source>
</evidence>
<dbReference type="InParanoid" id="A0A668AG25"/>
<evidence type="ECO:0000256" key="4">
    <source>
        <dbReference type="ARBA" id="ARBA00023155"/>
    </source>
</evidence>
<dbReference type="GeneTree" id="ENSGT00940000165709"/>
<sequence>MSERSQSPGSECNSRPYDFSRANSYSHGLVQDGLGSVGSLQLPHGALQDPSLLFNKSTYNGITAPPTQSFFPFPPVTGDYRGSDLQAGEFGQPKHWYPFAAPEYTGQVPGVIAATQPTNLSPPIAETREQIKMPEIKTEKDTGDEYSTEIKIQQYPTPPTSAAMAHGVYYSAHWNPSLWSGLTHITPPGSNNQIPSTSSASSPSLSPSPPSNGLPGNAFFSGTSTQPVTAPQTQNPASTRSSGSSTGGCSDSEEEENLTTEELEQFAKELKHKRITLGFTQADVGLALGNLYGKMFSQTTICRFEALQLSFKNMCKLKPLLQRWLNEAETSENPQDMYKIERVFVDTRKRKRRTSLEGTVRSALESYFVKCPKPTTQEITHISDDLGLERDVVRVWFCNRRQKGKRLALPLDEECEGQYYEQSPPTLNMAPSPIPSQGYPGAPPTLYMPPLHRPDVFKQALHPGLVSHLTG</sequence>
<dbReference type="SMART" id="SM00389">
    <property type="entry name" value="HOX"/>
    <property type="match status" value="1"/>
</dbReference>
<dbReference type="OrthoDB" id="6159439at2759"/>
<feature type="compositionally biased region" description="Polar residues" evidence="10">
    <location>
        <begin position="220"/>
        <end position="237"/>
    </location>
</feature>
<evidence type="ECO:0000313" key="14">
    <source>
        <dbReference type="Proteomes" id="UP000472263"/>
    </source>
</evidence>
<dbReference type="InterPro" id="IPR013847">
    <property type="entry name" value="POU"/>
</dbReference>
<dbReference type="GO" id="GO:0042663">
    <property type="term" value="P:regulation of endodermal cell fate specification"/>
    <property type="evidence" value="ECO:0007669"/>
    <property type="project" value="Ensembl"/>
</dbReference>
<feature type="compositionally biased region" description="Low complexity" evidence="10">
    <location>
        <begin position="238"/>
        <end position="250"/>
    </location>
</feature>
<keyword evidence="14" id="KW-1185">Reference proteome</keyword>
<dbReference type="GO" id="GO:0034728">
    <property type="term" value="P:nucleosome organization"/>
    <property type="evidence" value="ECO:0007669"/>
    <property type="project" value="Ensembl"/>
</dbReference>
<evidence type="ECO:0000313" key="13">
    <source>
        <dbReference type="Ensembl" id="ENSMMDP00005052307.1"/>
    </source>
</evidence>
<dbReference type="GO" id="GO:0043697">
    <property type="term" value="P:cell dedifferentiation"/>
    <property type="evidence" value="ECO:0007669"/>
    <property type="project" value="Ensembl"/>
</dbReference>
<dbReference type="GO" id="GO:0000978">
    <property type="term" value="F:RNA polymerase II cis-regulatory region sequence-specific DNA binding"/>
    <property type="evidence" value="ECO:0007669"/>
    <property type="project" value="TreeGrafter"/>
</dbReference>
<keyword evidence="3 7" id="KW-0238">DNA-binding</keyword>
<dbReference type="GO" id="GO:0031101">
    <property type="term" value="P:fin regeneration"/>
    <property type="evidence" value="ECO:0007669"/>
    <property type="project" value="Ensembl"/>
</dbReference>
<dbReference type="PROSITE" id="PS00035">
    <property type="entry name" value="POU_1"/>
    <property type="match status" value="1"/>
</dbReference>